<protein>
    <recommendedName>
        <fullName evidence="4">Cardiolipin synthase N-terminal domain-containing protein</fullName>
    </recommendedName>
</protein>
<keyword evidence="1" id="KW-0472">Membrane</keyword>
<dbReference type="RefSeq" id="WP_166292291.1">
    <property type="nucleotide sequence ID" value="NZ_CP049863.1"/>
</dbReference>
<evidence type="ECO:0000313" key="2">
    <source>
        <dbReference type="EMBL" id="QIK63951.1"/>
    </source>
</evidence>
<dbReference type="AlphaFoldDB" id="A0A6G7XHV7"/>
<organism evidence="2 3">
    <name type="scientific">Leucobacter viscericola</name>
    <dbReference type="NCBI Taxonomy" id="2714935"/>
    <lineage>
        <taxon>Bacteria</taxon>
        <taxon>Bacillati</taxon>
        <taxon>Actinomycetota</taxon>
        <taxon>Actinomycetes</taxon>
        <taxon>Micrococcales</taxon>
        <taxon>Microbacteriaceae</taxon>
        <taxon>Leucobacter</taxon>
    </lineage>
</organism>
<accession>A0A6G7XHV7</accession>
<keyword evidence="1" id="KW-1133">Transmembrane helix</keyword>
<reference evidence="2 3" key="1">
    <citation type="submission" date="2020-03" db="EMBL/GenBank/DDBJ databases">
        <title>Leucobacter sp. nov., isolated from beetles.</title>
        <authorList>
            <person name="Hyun D.-W."/>
            <person name="Bae J.-W."/>
        </authorList>
    </citation>
    <scope>NUCLEOTIDE SEQUENCE [LARGE SCALE GENOMIC DNA]</scope>
    <source>
        <strain evidence="2 3">HDW9C</strain>
    </source>
</reference>
<dbReference type="Proteomes" id="UP000502677">
    <property type="component" value="Chromosome"/>
</dbReference>
<keyword evidence="1" id="KW-0812">Transmembrane</keyword>
<dbReference type="KEGG" id="lvi:G7068_12645"/>
<dbReference type="EMBL" id="CP049863">
    <property type="protein sequence ID" value="QIK63951.1"/>
    <property type="molecule type" value="Genomic_DNA"/>
</dbReference>
<feature type="transmembrane region" description="Helical" evidence="1">
    <location>
        <begin position="33"/>
        <end position="53"/>
    </location>
</feature>
<keyword evidence="3" id="KW-1185">Reference proteome</keyword>
<evidence type="ECO:0008006" key="4">
    <source>
        <dbReference type="Google" id="ProtNLM"/>
    </source>
</evidence>
<proteinExistence type="predicted"/>
<name>A0A6G7XHV7_9MICO</name>
<gene>
    <name evidence="2" type="ORF">G7068_12645</name>
</gene>
<evidence type="ECO:0000313" key="3">
    <source>
        <dbReference type="Proteomes" id="UP000502677"/>
    </source>
</evidence>
<evidence type="ECO:0000256" key="1">
    <source>
        <dbReference type="SAM" id="Phobius"/>
    </source>
</evidence>
<sequence length="63" mass="7061">MWGIVVVVSALLFVAAFVVLIRKRELFSLTAAILWFFGILVVPVLGPLFLLLFTRGKRADRAE</sequence>